<dbReference type="RefSeq" id="WP_083087353.1">
    <property type="nucleotide sequence ID" value="NZ_AP022583.1"/>
</dbReference>
<accession>A0A7I7PK90</accession>
<dbReference type="EMBL" id="MVIC01000012">
    <property type="protein sequence ID" value="ORB15326.1"/>
    <property type="molecule type" value="Genomic_DNA"/>
</dbReference>
<evidence type="ECO:0000256" key="1">
    <source>
        <dbReference type="SAM" id="MobiDB-lite"/>
    </source>
</evidence>
<gene>
    <name evidence="3" type="ORF">BST37_08940</name>
    <name evidence="2" type="ORF">MNVI_42670</name>
</gene>
<evidence type="ECO:0000313" key="2">
    <source>
        <dbReference type="EMBL" id="BBY08949.1"/>
    </source>
</evidence>
<evidence type="ECO:0000313" key="4">
    <source>
        <dbReference type="Proteomes" id="UP000192374"/>
    </source>
</evidence>
<protein>
    <submittedName>
        <fullName evidence="2">Uncharacterized protein</fullName>
    </submittedName>
</protein>
<dbReference type="Proteomes" id="UP000192374">
    <property type="component" value="Unassembled WGS sequence"/>
</dbReference>
<reference evidence="2 5" key="2">
    <citation type="journal article" date="2019" name="Emerg. Microbes Infect.">
        <title>Comprehensive subspecies identification of 175 nontuberculous mycobacteria species based on 7547 genomic profiles.</title>
        <authorList>
            <person name="Matsumoto Y."/>
            <person name="Kinjo T."/>
            <person name="Motooka D."/>
            <person name="Nabeya D."/>
            <person name="Jung N."/>
            <person name="Uechi K."/>
            <person name="Horii T."/>
            <person name="Iida T."/>
            <person name="Fujita J."/>
            <person name="Nakamura S."/>
        </authorList>
    </citation>
    <scope>NUCLEOTIDE SEQUENCE [LARGE SCALE GENOMIC DNA]</scope>
    <source>
        <strain evidence="2 5">JCM 16367</strain>
    </source>
</reference>
<dbReference type="AlphaFoldDB" id="A0A7I7PK90"/>
<dbReference type="EMBL" id="AP022583">
    <property type="protein sequence ID" value="BBY08949.1"/>
    <property type="molecule type" value="Genomic_DNA"/>
</dbReference>
<sequence>MTQFADTGPLAVSRRDEPARGSARAVGGGAAQSHDAAELAQARIFEGMLRSELSQLEQAARSMLDRGLKHRQRRASDDWPPEELVQLRARIDEAHRLLETLRRRFLHGPEGRDTR</sequence>
<feature type="region of interest" description="Disordered" evidence="1">
    <location>
        <begin position="1"/>
        <end position="33"/>
    </location>
</feature>
<dbReference type="KEGG" id="mnv:MNVI_42670"/>
<proteinExistence type="predicted"/>
<name>A0A7I7PK90_9MYCO</name>
<evidence type="ECO:0000313" key="5">
    <source>
        <dbReference type="Proteomes" id="UP000466894"/>
    </source>
</evidence>
<keyword evidence="4" id="KW-1185">Reference proteome</keyword>
<dbReference type="Proteomes" id="UP000466894">
    <property type="component" value="Chromosome"/>
</dbReference>
<evidence type="ECO:0000313" key="3">
    <source>
        <dbReference type="EMBL" id="ORB15326.1"/>
    </source>
</evidence>
<reference evidence="2" key="3">
    <citation type="submission" date="2020-02" db="EMBL/GenBank/DDBJ databases">
        <authorList>
            <person name="Matsumoto Y."/>
            <person name="Motooka D."/>
            <person name="Nakamura S."/>
        </authorList>
    </citation>
    <scope>NUCLEOTIDE SEQUENCE</scope>
    <source>
        <strain evidence="2">JCM 16367</strain>
    </source>
</reference>
<organism evidence="2 5">
    <name type="scientific">Mycobacterium noviomagense</name>
    <dbReference type="NCBI Taxonomy" id="459858"/>
    <lineage>
        <taxon>Bacteria</taxon>
        <taxon>Bacillati</taxon>
        <taxon>Actinomycetota</taxon>
        <taxon>Actinomycetes</taxon>
        <taxon>Mycobacteriales</taxon>
        <taxon>Mycobacteriaceae</taxon>
        <taxon>Mycobacterium</taxon>
    </lineage>
</organism>
<dbReference type="OrthoDB" id="4752856at2"/>
<reference evidence="3 4" key="1">
    <citation type="submission" date="2017-02" db="EMBL/GenBank/DDBJ databases">
        <title>The new phylogeny of genus Mycobacterium.</title>
        <authorList>
            <person name="Tortoli E."/>
            <person name="Trovato A."/>
            <person name="Cirillo D.M."/>
        </authorList>
    </citation>
    <scope>NUCLEOTIDE SEQUENCE [LARGE SCALE GENOMIC DNA]</scope>
    <source>
        <strain evidence="3 4">DSM 45145</strain>
    </source>
</reference>